<reference evidence="2" key="1">
    <citation type="journal article" date="2019" name="Int. J. Syst. Evol. Microbiol.">
        <title>The Global Catalogue of Microorganisms (GCM) 10K type strain sequencing project: providing services to taxonomists for standard genome sequencing and annotation.</title>
        <authorList>
            <consortium name="The Broad Institute Genomics Platform"/>
            <consortium name="The Broad Institute Genome Sequencing Center for Infectious Disease"/>
            <person name="Wu L."/>
            <person name="Ma J."/>
        </authorList>
    </citation>
    <scope>NUCLEOTIDE SEQUENCE [LARGE SCALE GENOMIC DNA]</scope>
    <source>
        <strain evidence="2">CGMCC 1.15043</strain>
    </source>
</reference>
<organism evidence="1 2">
    <name type="scientific">Paenibacillus marchantiophytorum</name>
    <dbReference type="NCBI Taxonomy" id="1619310"/>
    <lineage>
        <taxon>Bacteria</taxon>
        <taxon>Bacillati</taxon>
        <taxon>Bacillota</taxon>
        <taxon>Bacilli</taxon>
        <taxon>Bacillales</taxon>
        <taxon>Paenibacillaceae</taxon>
        <taxon>Paenibacillus</taxon>
    </lineage>
</organism>
<gene>
    <name evidence="1" type="ORF">GCM10008018_18420</name>
</gene>
<proteinExistence type="predicted"/>
<sequence>MLYIGRVASHLKTTLPEIRDYVKGKGEVGEYLYETYLNCMKEHYVKSRVIWDIATIAYLIEQNWTTNELVDSPILSEDFRWSFDASRHFIRYVVCYHNF</sequence>
<accession>A0ABQ2BVE2</accession>
<dbReference type="EMBL" id="BMHE01000006">
    <property type="protein sequence ID" value="GGI46703.1"/>
    <property type="molecule type" value="Genomic_DNA"/>
</dbReference>
<evidence type="ECO:0000313" key="2">
    <source>
        <dbReference type="Proteomes" id="UP000615455"/>
    </source>
</evidence>
<keyword evidence="2" id="KW-1185">Reference proteome</keyword>
<comment type="caution">
    <text evidence="1">The sequence shown here is derived from an EMBL/GenBank/DDBJ whole genome shotgun (WGS) entry which is preliminary data.</text>
</comment>
<name>A0ABQ2BVE2_9BACL</name>
<dbReference type="Proteomes" id="UP000615455">
    <property type="component" value="Unassembled WGS sequence"/>
</dbReference>
<protein>
    <submittedName>
        <fullName evidence="1">Uncharacterized protein</fullName>
    </submittedName>
</protein>
<evidence type="ECO:0000313" key="1">
    <source>
        <dbReference type="EMBL" id="GGI46703.1"/>
    </source>
</evidence>